<dbReference type="Proteomes" id="UP001163321">
    <property type="component" value="Chromosome 7"/>
</dbReference>
<sequence length="996" mass="111881">MSDAPSTNIWHVDYNATVAKDAAMGWQGMGFVLTFNGIMFLIALAIFQTGARSTRFSLFRFGSSTILSAKAQEAAHFTWTKWKILLWRTPIRDTEVELRLGPEGTFYLLYQQYTSRFLGVLSVFAMLVLVPLYLVIGAHAMQQVQAAAEVAVKRIEGIANSSRASTDFYTLDMENGTTSYSDDSSDENNKWWSFAHATIRVMPQESPFLWVPVVMCYLTTLVFLVYYRQLSALATIPTPHSRRSYRSEGQVMQRSSSVTSSTTIGAAAGQPAGEEDNTATKGQKSTISEEQPLLAEKKEKKLEEDGIALEDASAKTPRRTHLIGMQPSALSNRSLFVNRGVPKNLHEQRMLRLLDEVFPGYLDGVSVVYNLAEFHKLQASRRNEETKLARMKILHERERNGEKLPWSLRLLPGGVMIPSLRLILANLFFCVKCCSKPLSMEKKEEQLARHIQKLREKEMSCLSRILHENKGAGRAFVIFKSATFRARFVRRVRNQSITSILARFPEHAQPRLVRYVRELGLTRWQLEAAPEPDDIDWQSVSFPFAKRTFVVLLVNICILLVLLLFTSPIAVTSAISSSSSYSTSAAQSLSNLVAKLGDQVRKISPRMAKVLANYVPTLILVMINAVLLNVLQIAGRIQPISTDSAKERLILRTALVYLIFNTIFVPSLAFMSIDAVLLYLQDDGEVLGMLGTLFLHNSGIFYVDYVLQRCFLGTALVLLRVTEYIKFSWAKPRALTPREQVQAVEADQFYTGTQSATQISTLTVVLMFSTVVPLILPFGTLYFAMQHGVDKYSLLHVRRRIKGHGSIARTAVHATCVSLLLYQGAMSGFILERGTTTQSAAVLVLLMGTYIVVLWGYVRDKEQQHEMIARNCHMYPERSLIRQLSALSTNPSDFPSSLLNSNLQPVEEKKNAKNQEEPEKARRDEDEQVRGRPNNGQLLLDESSPLLIFPSSSDLDLVAVSNGDSSELYREPALRRSMRMSFGPQDLGDYGTWRQV</sequence>
<comment type="caution">
    <text evidence="1">The sequence shown here is derived from an EMBL/GenBank/DDBJ whole genome shotgun (WGS) entry which is preliminary data.</text>
</comment>
<proteinExistence type="predicted"/>
<organism evidence="1 2">
    <name type="scientific">Peronosclerospora sorghi</name>
    <dbReference type="NCBI Taxonomy" id="230839"/>
    <lineage>
        <taxon>Eukaryota</taxon>
        <taxon>Sar</taxon>
        <taxon>Stramenopiles</taxon>
        <taxon>Oomycota</taxon>
        <taxon>Peronosporomycetes</taxon>
        <taxon>Peronosporales</taxon>
        <taxon>Peronosporaceae</taxon>
        <taxon>Peronosclerospora</taxon>
    </lineage>
</organism>
<name>A0ACC0VRY2_9STRA</name>
<gene>
    <name evidence="1" type="ORF">PsorP6_014677</name>
</gene>
<keyword evidence="2" id="KW-1185">Reference proteome</keyword>
<evidence type="ECO:0000313" key="1">
    <source>
        <dbReference type="EMBL" id="KAI9909247.1"/>
    </source>
</evidence>
<reference evidence="1 2" key="1">
    <citation type="journal article" date="2022" name="bioRxiv">
        <title>The genome of the oomycete Peronosclerospora sorghi, a cosmopolitan pathogen of maize and sorghum, is inflated with dispersed pseudogenes.</title>
        <authorList>
            <person name="Fletcher K."/>
            <person name="Martin F."/>
            <person name="Isakeit T."/>
            <person name="Cavanaugh K."/>
            <person name="Magill C."/>
            <person name="Michelmore R."/>
        </authorList>
    </citation>
    <scope>NUCLEOTIDE SEQUENCE [LARGE SCALE GENOMIC DNA]</scope>
    <source>
        <strain evidence="1">P6</strain>
    </source>
</reference>
<protein>
    <submittedName>
        <fullName evidence="1">Uncharacterized protein</fullName>
    </submittedName>
</protein>
<evidence type="ECO:0000313" key="2">
    <source>
        <dbReference type="Proteomes" id="UP001163321"/>
    </source>
</evidence>
<accession>A0ACC0VRY2</accession>
<dbReference type="EMBL" id="CM047586">
    <property type="protein sequence ID" value="KAI9909247.1"/>
    <property type="molecule type" value="Genomic_DNA"/>
</dbReference>